<protein>
    <submittedName>
        <fullName evidence="2">Uncharacterized protein</fullName>
    </submittedName>
</protein>
<feature type="compositionally biased region" description="Basic and acidic residues" evidence="1">
    <location>
        <begin position="113"/>
        <end position="122"/>
    </location>
</feature>
<evidence type="ECO:0000313" key="2">
    <source>
        <dbReference type="EMBL" id="KNE60233.1"/>
    </source>
</evidence>
<feature type="compositionally biased region" description="Basic and acidic residues" evidence="1">
    <location>
        <begin position="266"/>
        <end position="277"/>
    </location>
</feature>
<dbReference type="VEuPathDB" id="FungiDB:AMAG_05644"/>
<dbReference type="AlphaFoldDB" id="A0A0L0SCF6"/>
<reference evidence="3" key="2">
    <citation type="submission" date="2009-11" db="EMBL/GenBank/DDBJ databases">
        <title>The Genome Sequence of Allomyces macrogynus strain ATCC 38327.</title>
        <authorList>
            <consortium name="The Broad Institute Genome Sequencing Platform"/>
            <person name="Russ C."/>
            <person name="Cuomo C."/>
            <person name="Shea T."/>
            <person name="Young S.K."/>
            <person name="Zeng Q."/>
            <person name="Koehrsen M."/>
            <person name="Haas B."/>
            <person name="Borodovsky M."/>
            <person name="Guigo R."/>
            <person name="Alvarado L."/>
            <person name="Berlin A."/>
            <person name="Borenstein D."/>
            <person name="Chen Z."/>
            <person name="Engels R."/>
            <person name="Freedman E."/>
            <person name="Gellesch M."/>
            <person name="Goldberg J."/>
            <person name="Griggs A."/>
            <person name="Gujja S."/>
            <person name="Heiman D."/>
            <person name="Hepburn T."/>
            <person name="Howarth C."/>
            <person name="Jen D."/>
            <person name="Larson L."/>
            <person name="Lewis B."/>
            <person name="Mehta T."/>
            <person name="Park D."/>
            <person name="Pearson M."/>
            <person name="Roberts A."/>
            <person name="Saif S."/>
            <person name="Shenoy N."/>
            <person name="Sisk P."/>
            <person name="Stolte C."/>
            <person name="Sykes S."/>
            <person name="Walk T."/>
            <person name="White J."/>
            <person name="Yandava C."/>
            <person name="Burger G."/>
            <person name="Gray M.W."/>
            <person name="Holland P.W.H."/>
            <person name="King N."/>
            <person name="Lang F.B.F."/>
            <person name="Roger A.J."/>
            <person name="Ruiz-Trillo I."/>
            <person name="Lander E."/>
            <person name="Nusbaum C."/>
        </authorList>
    </citation>
    <scope>NUCLEOTIDE SEQUENCE [LARGE SCALE GENOMIC DNA]</scope>
    <source>
        <strain evidence="3">ATCC 38327</strain>
    </source>
</reference>
<organism evidence="2 3">
    <name type="scientific">Allomyces macrogynus (strain ATCC 38327)</name>
    <name type="common">Allomyces javanicus var. macrogynus</name>
    <dbReference type="NCBI Taxonomy" id="578462"/>
    <lineage>
        <taxon>Eukaryota</taxon>
        <taxon>Fungi</taxon>
        <taxon>Fungi incertae sedis</taxon>
        <taxon>Blastocladiomycota</taxon>
        <taxon>Blastocladiomycetes</taxon>
        <taxon>Blastocladiales</taxon>
        <taxon>Blastocladiaceae</taxon>
        <taxon>Allomyces</taxon>
    </lineage>
</organism>
<dbReference type="OrthoDB" id="5592889at2759"/>
<name>A0A0L0SCF6_ALLM3</name>
<proteinExistence type="predicted"/>
<gene>
    <name evidence="2" type="ORF">AMAG_05644</name>
</gene>
<feature type="region of interest" description="Disordered" evidence="1">
    <location>
        <begin position="46"/>
        <end position="207"/>
    </location>
</feature>
<keyword evidence="3" id="KW-1185">Reference proteome</keyword>
<dbReference type="Proteomes" id="UP000054350">
    <property type="component" value="Unassembled WGS sequence"/>
</dbReference>
<evidence type="ECO:0000313" key="3">
    <source>
        <dbReference type="Proteomes" id="UP000054350"/>
    </source>
</evidence>
<sequence>MTGCAYYAPLPPLPRAAPAAPWREYDDALPPVPVSGAHYDHAYPVPSRYPSSHDRSAWANPLPLPTGPRATGPYDHYASANDQGRYDLPPPAPAHDDGRYDAPSVPRTRTHRRGSESLDTERASGAPYARPPRSNGTEEHDNAYRPPPAISSTWRPADDVDMDVDRVPPTWSRSGRDRPMYPADPYAPYDAHRAPPPPPPHPWAAMRRALPPKPEEYYPHRHHHPHSYPEYAPAHRPSREYWMDDDPRDAPLPSRPMSWPMPPRQQDSDRSPSDHWVPRTVPPPSSSSAPGPSPTTSHARPEVVPSSGSGSGSGSNQASSTSTAPPATMRGGYFFDEENDHMVVGKRREFFVFNRAYYMTMVLCLQNKAPIPRDVEIRRWKRLMKSLTLLPNYESEPFRCLAWTGGNLIITPVEDWAAILAAVHVDSTAGSAHVSTHRSITQTCKVLGETYQMRRSRCGIPAEYVEAFCRRCTGCRTITPAATVVTVSAGQVEEGRGEPAERAA</sequence>
<reference evidence="2 3" key="1">
    <citation type="submission" date="2009-11" db="EMBL/GenBank/DDBJ databases">
        <title>Annotation of Allomyces macrogynus ATCC 38327.</title>
        <authorList>
            <consortium name="The Broad Institute Genome Sequencing Platform"/>
            <person name="Russ C."/>
            <person name="Cuomo C."/>
            <person name="Burger G."/>
            <person name="Gray M.W."/>
            <person name="Holland P.W.H."/>
            <person name="King N."/>
            <person name="Lang F.B.F."/>
            <person name="Roger A.J."/>
            <person name="Ruiz-Trillo I."/>
            <person name="Young S.K."/>
            <person name="Zeng Q."/>
            <person name="Gargeya S."/>
            <person name="Fitzgerald M."/>
            <person name="Haas B."/>
            <person name="Abouelleil A."/>
            <person name="Alvarado L."/>
            <person name="Arachchi H.M."/>
            <person name="Berlin A."/>
            <person name="Chapman S.B."/>
            <person name="Gearin G."/>
            <person name="Goldberg J."/>
            <person name="Griggs A."/>
            <person name="Gujja S."/>
            <person name="Hansen M."/>
            <person name="Heiman D."/>
            <person name="Howarth C."/>
            <person name="Larimer J."/>
            <person name="Lui A."/>
            <person name="MacDonald P.J.P."/>
            <person name="McCowen C."/>
            <person name="Montmayeur A."/>
            <person name="Murphy C."/>
            <person name="Neiman D."/>
            <person name="Pearson M."/>
            <person name="Priest M."/>
            <person name="Roberts A."/>
            <person name="Saif S."/>
            <person name="Shea T."/>
            <person name="Sisk P."/>
            <person name="Stolte C."/>
            <person name="Sykes S."/>
            <person name="Wortman J."/>
            <person name="Nusbaum C."/>
            <person name="Birren B."/>
        </authorList>
    </citation>
    <scope>NUCLEOTIDE SEQUENCE [LARGE SCALE GENOMIC DNA]</scope>
    <source>
        <strain evidence="2 3">ATCC 38327</strain>
    </source>
</reference>
<feature type="compositionally biased region" description="Low complexity" evidence="1">
    <location>
        <begin position="180"/>
        <end position="189"/>
    </location>
</feature>
<feature type="compositionally biased region" description="Low complexity" evidence="1">
    <location>
        <begin position="286"/>
        <end position="297"/>
    </location>
</feature>
<accession>A0A0L0SCF6</accession>
<feature type="region of interest" description="Disordered" evidence="1">
    <location>
        <begin position="239"/>
        <end position="332"/>
    </location>
</feature>
<dbReference type="EMBL" id="GG745335">
    <property type="protein sequence ID" value="KNE60233.1"/>
    <property type="molecule type" value="Genomic_DNA"/>
</dbReference>
<evidence type="ECO:0000256" key="1">
    <source>
        <dbReference type="SAM" id="MobiDB-lite"/>
    </source>
</evidence>